<dbReference type="InterPro" id="IPR018929">
    <property type="entry name" value="DUF2510"/>
</dbReference>
<gene>
    <name evidence="4" type="ORF">GCM10009776_21170</name>
</gene>
<comment type="caution">
    <text evidence="4">The sequence shown here is derived from an EMBL/GenBank/DDBJ whole genome shotgun (WGS) entry which is preliminary data.</text>
</comment>
<name>A0ABP5C687_9MICO</name>
<feature type="transmembrane region" description="Helical" evidence="2">
    <location>
        <begin position="106"/>
        <end position="130"/>
    </location>
</feature>
<dbReference type="SMART" id="SM01208">
    <property type="entry name" value="G5"/>
    <property type="match status" value="1"/>
</dbReference>
<dbReference type="PANTHER" id="PTHR24094">
    <property type="entry name" value="SECRETED PROTEIN"/>
    <property type="match status" value="1"/>
</dbReference>
<keyword evidence="2" id="KW-1133">Transmembrane helix</keyword>
<evidence type="ECO:0000259" key="3">
    <source>
        <dbReference type="PROSITE" id="PS51109"/>
    </source>
</evidence>
<feature type="transmembrane region" description="Helical" evidence="2">
    <location>
        <begin position="55"/>
        <end position="85"/>
    </location>
</feature>
<evidence type="ECO:0000256" key="2">
    <source>
        <dbReference type="SAM" id="Phobius"/>
    </source>
</evidence>
<dbReference type="EMBL" id="BAAAOG010000003">
    <property type="protein sequence ID" value="GAA1958574.1"/>
    <property type="molecule type" value="Genomic_DNA"/>
</dbReference>
<organism evidence="4 5">
    <name type="scientific">Microbacterium deminutum</name>
    <dbReference type="NCBI Taxonomy" id="344164"/>
    <lineage>
        <taxon>Bacteria</taxon>
        <taxon>Bacillati</taxon>
        <taxon>Actinomycetota</taxon>
        <taxon>Actinomycetes</taxon>
        <taxon>Micrococcales</taxon>
        <taxon>Microbacteriaceae</taxon>
        <taxon>Microbacterium</taxon>
    </lineage>
</organism>
<dbReference type="PANTHER" id="PTHR24094:SF15">
    <property type="entry name" value="AMP-DEPENDENT SYNTHETASE_LIGASE DOMAIN-CONTAINING PROTEIN-RELATED"/>
    <property type="match status" value="1"/>
</dbReference>
<dbReference type="Gene3D" id="2.20.230.10">
    <property type="entry name" value="Resuscitation-promoting factor rpfb"/>
    <property type="match status" value="1"/>
</dbReference>
<evidence type="ECO:0000313" key="5">
    <source>
        <dbReference type="Proteomes" id="UP001499933"/>
    </source>
</evidence>
<protein>
    <recommendedName>
        <fullName evidence="3">G5 domain-containing protein</fullName>
    </recommendedName>
</protein>
<dbReference type="InterPro" id="IPR011089">
    <property type="entry name" value="GmrSD_C"/>
</dbReference>
<dbReference type="InterPro" id="IPR011098">
    <property type="entry name" value="G5_dom"/>
</dbReference>
<keyword evidence="2" id="KW-0472">Membrane</keyword>
<evidence type="ECO:0000256" key="1">
    <source>
        <dbReference type="ARBA" id="ARBA00022729"/>
    </source>
</evidence>
<keyword evidence="1" id="KW-0732">Signal</keyword>
<dbReference type="PROSITE" id="PS51109">
    <property type="entry name" value="G5"/>
    <property type="match status" value="1"/>
</dbReference>
<dbReference type="Proteomes" id="UP001499933">
    <property type="component" value="Unassembled WGS sequence"/>
</dbReference>
<accession>A0ABP5C687</accession>
<feature type="domain" description="G5" evidence="3">
    <location>
        <begin position="361"/>
        <end position="441"/>
    </location>
</feature>
<proteinExistence type="predicted"/>
<dbReference type="Pfam" id="PF10708">
    <property type="entry name" value="DUF2510"/>
    <property type="match status" value="1"/>
</dbReference>
<evidence type="ECO:0000313" key="4">
    <source>
        <dbReference type="EMBL" id="GAA1958574.1"/>
    </source>
</evidence>
<keyword evidence="5" id="KW-1185">Reference proteome</keyword>
<sequence length="512" mass="54227">MTSTAAGWFPDPLDPSRLRYWDGARWTEQLAPLAPATSTPPVAATLPKRARRVPVWAWILIALLALPFVALLSPVFAPVSLVVLITGIVALSKNTRTWLRLRSRSAAITVTAASAVAFLVTGSITASAFARAITAPVAVAEQLPAVDDGAAIHVFNGKSATATDTSATTGQTALALLATLEIKGRAPKTGYDRDRFGQRWLDVDRNGCDTRNDILARDLTDTVESGPCKVVTGTLADPYTGETIAFQRGLDTSALVQIDHVVSLSDAWQKGAQNLTPDQRATFANDPLNLLAVDGHANMQKGDGDAATWLPKNKTFRCGYVARQVSVKATYHLWVTQAEHDAIARVLGDCPGQPALTSDYSAKATSREEVATEPIAFEETAVEDASLPSGQTRITTAGKNGERTRTYRVNLIDGEEVSRELISDEVTAQPITQVTTVGTYVAPPPPPPAPPAQQPSGCDPNYADACVPVASDVDCAGGSGNGPAYFDGVARVVGSDIYGLDRDGDGYACETR</sequence>
<keyword evidence="2" id="KW-0812">Transmembrane</keyword>
<dbReference type="RefSeq" id="WP_344094321.1">
    <property type="nucleotide sequence ID" value="NZ_BAAAOG010000003.1"/>
</dbReference>
<reference evidence="5" key="1">
    <citation type="journal article" date="2019" name="Int. J. Syst. Evol. Microbiol.">
        <title>The Global Catalogue of Microorganisms (GCM) 10K type strain sequencing project: providing services to taxonomists for standard genome sequencing and annotation.</title>
        <authorList>
            <consortium name="The Broad Institute Genomics Platform"/>
            <consortium name="The Broad Institute Genome Sequencing Center for Infectious Disease"/>
            <person name="Wu L."/>
            <person name="Ma J."/>
        </authorList>
    </citation>
    <scope>NUCLEOTIDE SEQUENCE [LARGE SCALE GENOMIC DNA]</scope>
    <source>
        <strain evidence="5">JCM 14901</strain>
    </source>
</reference>
<dbReference type="Pfam" id="PF07510">
    <property type="entry name" value="GmrSD_C"/>
    <property type="match status" value="1"/>
</dbReference>
<dbReference type="Pfam" id="PF07501">
    <property type="entry name" value="G5"/>
    <property type="match status" value="1"/>
</dbReference>